<feature type="domain" description="Peptidase S8/S53" evidence="9">
    <location>
        <begin position="97"/>
        <end position="379"/>
    </location>
</feature>
<dbReference type="Pfam" id="PF00082">
    <property type="entry name" value="Peptidase_S8"/>
    <property type="match status" value="1"/>
</dbReference>
<feature type="signal peptide" evidence="8">
    <location>
        <begin position="1"/>
        <end position="34"/>
    </location>
</feature>
<keyword evidence="11" id="KW-1185">Reference proteome</keyword>
<evidence type="ECO:0000256" key="3">
    <source>
        <dbReference type="ARBA" id="ARBA00022801"/>
    </source>
</evidence>
<dbReference type="InterPro" id="IPR036852">
    <property type="entry name" value="Peptidase_S8/S53_dom_sf"/>
</dbReference>
<dbReference type="PRINTS" id="PR00723">
    <property type="entry name" value="SUBTILISIN"/>
</dbReference>
<evidence type="ECO:0000256" key="7">
    <source>
        <dbReference type="SAM" id="Phobius"/>
    </source>
</evidence>
<dbReference type="EMBL" id="JBBEGN010000004">
    <property type="protein sequence ID" value="MEJ2868325.1"/>
    <property type="molecule type" value="Genomic_DNA"/>
</dbReference>
<keyword evidence="4 5" id="KW-0720">Serine protease</keyword>
<feature type="compositionally biased region" description="Pro residues" evidence="6">
    <location>
        <begin position="71"/>
        <end position="81"/>
    </location>
</feature>
<evidence type="ECO:0000256" key="2">
    <source>
        <dbReference type="ARBA" id="ARBA00022670"/>
    </source>
</evidence>
<dbReference type="InterPro" id="IPR000209">
    <property type="entry name" value="Peptidase_S8/S53_dom"/>
</dbReference>
<evidence type="ECO:0000256" key="1">
    <source>
        <dbReference type="ARBA" id="ARBA00011073"/>
    </source>
</evidence>
<feature type="transmembrane region" description="Helical" evidence="7">
    <location>
        <begin position="417"/>
        <end position="436"/>
    </location>
</feature>
<proteinExistence type="inferred from homology"/>
<dbReference type="InterPro" id="IPR023827">
    <property type="entry name" value="Peptidase_S8_Asp-AS"/>
</dbReference>
<feature type="chain" id="PRO_5047181591" evidence="8">
    <location>
        <begin position="35"/>
        <end position="442"/>
    </location>
</feature>
<comment type="similarity">
    <text evidence="1 5">Belongs to the peptidase S8 family.</text>
</comment>
<feature type="active site" description="Charge relay system" evidence="5">
    <location>
        <position position="138"/>
    </location>
</feature>
<evidence type="ECO:0000256" key="4">
    <source>
        <dbReference type="ARBA" id="ARBA00022825"/>
    </source>
</evidence>
<keyword evidence="7" id="KW-0812">Transmembrane</keyword>
<dbReference type="Gene3D" id="3.40.50.200">
    <property type="entry name" value="Peptidase S8/S53 domain"/>
    <property type="match status" value="1"/>
</dbReference>
<evidence type="ECO:0000313" key="11">
    <source>
        <dbReference type="Proteomes" id="UP001385809"/>
    </source>
</evidence>
<keyword evidence="2 5" id="KW-0645">Protease</keyword>
<keyword evidence="3 5" id="KW-0378">Hydrolase</keyword>
<dbReference type="InterPro" id="IPR015500">
    <property type="entry name" value="Peptidase_S8_subtilisin-rel"/>
</dbReference>
<dbReference type="Proteomes" id="UP001385809">
    <property type="component" value="Unassembled WGS sequence"/>
</dbReference>
<dbReference type="PROSITE" id="PS00136">
    <property type="entry name" value="SUBTILASE_ASP"/>
    <property type="match status" value="1"/>
</dbReference>
<name>A0ABU8MLZ7_9PSEU</name>
<keyword evidence="7" id="KW-1133">Transmembrane helix</keyword>
<dbReference type="RefSeq" id="WP_337694931.1">
    <property type="nucleotide sequence ID" value="NZ_JBBEGN010000004.1"/>
</dbReference>
<dbReference type="PANTHER" id="PTHR43806:SF11">
    <property type="entry name" value="CEREVISIN-RELATED"/>
    <property type="match status" value="1"/>
</dbReference>
<evidence type="ECO:0000313" key="10">
    <source>
        <dbReference type="EMBL" id="MEJ2868325.1"/>
    </source>
</evidence>
<evidence type="ECO:0000256" key="8">
    <source>
        <dbReference type="SAM" id="SignalP"/>
    </source>
</evidence>
<dbReference type="PANTHER" id="PTHR43806">
    <property type="entry name" value="PEPTIDASE S8"/>
    <property type="match status" value="1"/>
</dbReference>
<feature type="active site" description="Charge relay system" evidence="5">
    <location>
        <position position="106"/>
    </location>
</feature>
<reference evidence="10 11" key="1">
    <citation type="submission" date="2024-03" db="EMBL/GenBank/DDBJ databases">
        <title>Actinomycetospora sp. OC33-EN08, a novel actinomycete isolated from wild orchid (Aerides multiflora).</title>
        <authorList>
            <person name="Suriyachadkun C."/>
        </authorList>
    </citation>
    <scope>NUCLEOTIDE SEQUENCE [LARGE SCALE GENOMIC DNA]</scope>
    <source>
        <strain evidence="10 11">OC33-EN08</strain>
    </source>
</reference>
<evidence type="ECO:0000256" key="6">
    <source>
        <dbReference type="SAM" id="MobiDB-lite"/>
    </source>
</evidence>
<feature type="region of interest" description="Disordered" evidence="6">
    <location>
        <begin position="67"/>
        <end position="96"/>
    </location>
</feature>
<dbReference type="PROSITE" id="PS51892">
    <property type="entry name" value="SUBTILASE"/>
    <property type="match status" value="1"/>
</dbReference>
<keyword evidence="8" id="KW-0732">Signal</keyword>
<protein>
    <submittedName>
        <fullName evidence="10">S8 family serine peptidase</fullName>
    </submittedName>
</protein>
<accession>A0ABU8MLZ7</accession>
<keyword evidence="7" id="KW-0472">Membrane</keyword>
<dbReference type="InterPro" id="IPR050131">
    <property type="entry name" value="Peptidase_S8_subtilisin-like"/>
</dbReference>
<evidence type="ECO:0000259" key="9">
    <source>
        <dbReference type="Pfam" id="PF00082"/>
    </source>
</evidence>
<organism evidence="10 11">
    <name type="scientific">Actinomycetospora aurantiaca</name>
    <dbReference type="NCBI Taxonomy" id="3129233"/>
    <lineage>
        <taxon>Bacteria</taxon>
        <taxon>Bacillati</taxon>
        <taxon>Actinomycetota</taxon>
        <taxon>Actinomycetes</taxon>
        <taxon>Pseudonocardiales</taxon>
        <taxon>Pseudonocardiaceae</taxon>
        <taxon>Actinomycetospora</taxon>
    </lineage>
</organism>
<evidence type="ECO:0000256" key="5">
    <source>
        <dbReference type="PROSITE-ProRule" id="PRU01240"/>
    </source>
</evidence>
<gene>
    <name evidence="10" type="ORF">WCD74_11140</name>
</gene>
<dbReference type="SUPFAM" id="SSF52743">
    <property type="entry name" value="Subtilisin-like"/>
    <property type="match status" value="1"/>
</dbReference>
<sequence>MTGRRGGPSAGIAAAVLTALTALSLLSAPGPAAASPAAVPVAPPAPPAPDAAALAALPRAPAALPGLSPVGPCPDGVPPDPLGALSPEPDAVPGADGRGVTVAVVDSGVAAHPRLTGGVLDGGDFVGGRSARADCDGHGTAMAGIVAAGSGPDDGVVGIAPGAAVLSVRAQSAWYRSGTGGAGDEAVLARAVRAAAATPGVRVLTLALAACRPAAALVGGAEPAVGALRAAVRDAVDRDVVVVAAAGNVGTACPANAPAEADRRVVTVPVPAWFGGDAGLLAVGALDADGGPDRGSLAGPWVGLAAAGDVPAALDARSDGLTADLTLPGSAPGPVVGTSVAAARVAGAAALLRARFPTMPARDVVARLRDTAAPVVGGSPVTVGAGALDVAAALTGARPAAPPPPVPAPSVVDRTGWVVAAGVAVLVVLGLGALVVRRRRVR</sequence>
<comment type="caution">
    <text evidence="10">The sequence shown here is derived from an EMBL/GenBank/DDBJ whole genome shotgun (WGS) entry which is preliminary data.</text>
</comment>
<feature type="active site" description="Charge relay system" evidence="5">
    <location>
        <position position="339"/>
    </location>
</feature>